<keyword evidence="1" id="KW-0862">Zinc</keyword>
<dbReference type="InterPro" id="IPR024078">
    <property type="entry name" value="LmbE-like_dom_sf"/>
</dbReference>
<evidence type="ECO:0000256" key="1">
    <source>
        <dbReference type="ARBA" id="ARBA00022833"/>
    </source>
</evidence>
<dbReference type="InterPro" id="IPR003737">
    <property type="entry name" value="GlcNAc_PI_deacetylase-related"/>
</dbReference>
<feature type="domain" description="PLL-like beta propeller" evidence="2">
    <location>
        <begin position="255"/>
        <end position="341"/>
    </location>
</feature>
<keyword evidence="4" id="KW-1185">Reference proteome</keyword>
<evidence type="ECO:0000259" key="2">
    <source>
        <dbReference type="Pfam" id="PF26607"/>
    </source>
</evidence>
<dbReference type="RefSeq" id="WP_033362430.1">
    <property type="nucleotide sequence ID" value="NZ_CP073767.1"/>
</dbReference>
<dbReference type="InterPro" id="IPR058502">
    <property type="entry name" value="PLL-like_beta-prop"/>
</dbReference>
<dbReference type="SUPFAM" id="SSF89372">
    <property type="entry name" value="Fucose-specific lectin"/>
    <property type="match status" value="1"/>
</dbReference>
<dbReference type="Pfam" id="PF26607">
    <property type="entry name" value="DUF8189"/>
    <property type="match status" value="1"/>
</dbReference>
<dbReference type="Proteomes" id="UP001058003">
    <property type="component" value="Chromosome"/>
</dbReference>
<dbReference type="AlphaFoldDB" id="A0A9Q9IBJ0"/>
<name>A0A9Q9IBJ0_9ACTN</name>
<protein>
    <submittedName>
        <fullName evidence="3">PIG-L family deacetylase</fullName>
    </submittedName>
</protein>
<reference evidence="3" key="1">
    <citation type="submission" date="2021-04" db="EMBL/GenBank/DDBJ databases">
        <title>Dactylosporangium aurantiacum NRRL B-8018 full assembly.</title>
        <authorList>
            <person name="Hartkoorn R.C."/>
            <person name="Beaudoing E."/>
            <person name="Hot D."/>
        </authorList>
    </citation>
    <scope>NUCLEOTIDE SEQUENCE</scope>
    <source>
        <strain evidence="3">NRRL B-8018</strain>
    </source>
</reference>
<dbReference type="KEGG" id="daur:Daura_43805"/>
<dbReference type="SUPFAM" id="SSF102588">
    <property type="entry name" value="LmbE-like"/>
    <property type="match status" value="1"/>
</dbReference>
<dbReference type="GO" id="GO:0016137">
    <property type="term" value="P:glycoside metabolic process"/>
    <property type="evidence" value="ECO:0007669"/>
    <property type="project" value="UniProtKB-ARBA"/>
</dbReference>
<organism evidence="3 4">
    <name type="scientific">Dactylosporangium aurantiacum</name>
    <dbReference type="NCBI Taxonomy" id="35754"/>
    <lineage>
        <taxon>Bacteria</taxon>
        <taxon>Bacillati</taxon>
        <taxon>Actinomycetota</taxon>
        <taxon>Actinomycetes</taxon>
        <taxon>Micromonosporales</taxon>
        <taxon>Micromonosporaceae</taxon>
        <taxon>Dactylosporangium</taxon>
    </lineage>
</organism>
<dbReference type="PANTHER" id="PTHR12993">
    <property type="entry name" value="N-ACETYLGLUCOSAMINYL-PHOSPHATIDYLINOSITOL DE-N-ACETYLASE-RELATED"/>
    <property type="match status" value="1"/>
</dbReference>
<dbReference type="PANTHER" id="PTHR12993:SF23">
    <property type="entry name" value="N-ACETYLGLUCOSAMINYLPHOSPHATIDYLINOSITOL DEACETYLASE"/>
    <property type="match status" value="1"/>
</dbReference>
<sequence length="585" mass="60375">MPGHVMHVVAHPDDDLFFINPDVSAAIDAQLPVVTVYVTAGQLTGNGSTDGQRARNRQLGVMAAYAQMCGISTPQWTGTTLWSSGRQVEAYTLQGTAAPVELVFVNLPDGGLDAINSGQSRTTVLVTGGLVTRTFSSVKADVVGLLAGLMARYQPTVVHTLDQLPDTRYAPEHADHVAVAKFAALAAAAYCDALPLVNHRCYTVQDSPADLNATDRAAKQMMINAYATYDSGVYNTGWVDSTYLRWPRGGAWMGRNADGRLQLFVVRGGVLWTWVQSAGGAWNTPQVLGGAGGELACTIAVGANADGRLQVFGRRLTDHKIVSTYQTAVNGGWAASWVDLGNPNTAYGNGDQVGAPSCVLLGNGRILLVVRNGGGGVSAKTQTGPNVGFPAAWTDLGGSDVQGELSGVVNPTGCVELVAATRTGILHWYQNTVGGALVLNTTFPGTVPASLPSTVLLQDGTVAVTYRGVGGEVVVNRQAAPAAGWNAAVTAAGRPGATGPVVSGRDPMLLSRTCDGMVSVGVPSGGSWTWSDLDGGPFIDTPAAGVDASGAVVLATVGMDGVVRVRTQVAPGVAQPFGAWQALPA</sequence>
<dbReference type="EMBL" id="CP073767">
    <property type="protein sequence ID" value="UWZ53399.1"/>
    <property type="molecule type" value="Genomic_DNA"/>
</dbReference>
<evidence type="ECO:0000313" key="3">
    <source>
        <dbReference type="EMBL" id="UWZ53399.1"/>
    </source>
</evidence>
<dbReference type="Pfam" id="PF02585">
    <property type="entry name" value="PIG-L"/>
    <property type="match status" value="1"/>
</dbReference>
<gene>
    <name evidence="3" type="ORF">Daura_43805</name>
</gene>
<dbReference type="GO" id="GO:0000225">
    <property type="term" value="F:N-acetylglucosaminylphosphatidylinositol deacetylase activity"/>
    <property type="evidence" value="ECO:0007669"/>
    <property type="project" value="TreeGrafter"/>
</dbReference>
<proteinExistence type="predicted"/>
<dbReference type="Gene3D" id="3.40.50.10320">
    <property type="entry name" value="LmbE-like"/>
    <property type="match status" value="1"/>
</dbReference>
<accession>A0A9Q9IBJ0</accession>
<evidence type="ECO:0000313" key="4">
    <source>
        <dbReference type="Proteomes" id="UP001058003"/>
    </source>
</evidence>